<reference evidence="7" key="1">
    <citation type="journal article" date="2020" name="Stud. Mycol.">
        <title>101 Dothideomycetes genomes: a test case for predicting lifestyles and emergence of pathogens.</title>
        <authorList>
            <person name="Haridas S."/>
            <person name="Albert R."/>
            <person name="Binder M."/>
            <person name="Bloem J."/>
            <person name="Labutti K."/>
            <person name="Salamov A."/>
            <person name="Andreopoulos B."/>
            <person name="Baker S."/>
            <person name="Barry K."/>
            <person name="Bills G."/>
            <person name="Bluhm B."/>
            <person name="Cannon C."/>
            <person name="Castanera R."/>
            <person name="Culley D."/>
            <person name="Daum C."/>
            <person name="Ezra D."/>
            <person name="Gonzalez J."/>
            <person name="Henrissat B."/>
            <person name="Kuo A."/>
            <person name="Liang C."/>
            <person name="Lipzen A."/>
            <person name="Lutzoni F."/>
            <person name="Magnuson J."/>
            <person name="Mondo S."/>
            <person name="Nolan M."/>
            <person name="Ohm R."/>
            <person name="Pangilinan J."/>
            <person name="Park H.-J."/>
            <person name="Ramirez L."/>
            <person name="Alfaro M."/>
            <person name="Sun H."/>
            <person name="Tritt A."/>
            <person name="Yoshinaga Y."/>
            <person name="Zwiers L.-H."/>
            <person name="Turgeon B."/>
            <person name="Goodwin S."/>
            <person name="Spatafora J."/>
            <person name="Crous P."/>
            <person name="Grigoriev I."/>
        </authorList>
    </citation>
    <scope>NUCLEOTIDE SEQUENCE</scope>
    <source>
        <strain evidence="7">CBS 113979</strain>
    </source>
</reference>
<dbReference type="PROSITE" id="PS00523">
    <property type="entry name" value="SULFATASE_1"/>
    <property type="match status" value="1"/>
</dbReference>
<dbReference type="InterPro" id="IPR000917">
    <property type="entry name" value="Sulfatase_N"/>
</dbReference>
<dbReference type="GO" id="GO:0008449">
    <property type="term" value="F:N-acetylglucosamine-6-sulfatase activity"/>
    <property type="evidence" value="ECO:0007669"/>
    <property type="project" value="TreeGrafter"/>
</dbReference>
<feature type="signal peptide" evidence="5">
    <location>
        <begin position="1"/>
        <end position="23"/>
    </location>
</feature>
<evidence type="ECO:0000256" key="1">
    <source>
        <dbReference type="ARBA" id="ARBA00008779"/>
    </source>
</evidence>
<dbReference type="EMBL" id="ML977219">
    <property type="protein sequence ID" value="KAF1980805.1"/>
    <property type="molecule type" value="Genomic_DNA"/>
</dbReference>
<dbReference type="PANTHER" id="PTHR43108:SF8">
    <property type="entry name" value="SD21168P"/>
    <property type="match status" value="1"/>
</dbReference>
<keyword evidence="4" id="KW-0325">Glycoprotein</keyword>
<dbReference type="SUPFAM" id="SSF53649">
    <property type="entry name" value="Alkaline phosphatase-like"/>
    <property type="match status" value="1"/>
</dbReference>
<dbReference type="Gene3D" id="3.40.720.10">
    <property type="entry name" value="Alkaline Phosphatase, subunit A"/>
    <property type="match status" value="1"/>
</dbReference>
<comment type="similarity">
    <text evidence="1">Belongs to the sulfatase family.</text>
</comment>
<evidence type="ECO:0000256" key="5">
    <source>
        <dbReference type="SAM" id="SignalP"/>
    </source>
</evidence>
<evidence type="ECO:0000259" key="6">
    <source>
        <dbReference type="Pfam" id="PF00884"/>
    </source>
</evidence>
<dbReference type="InterPro" id="IPR024607">
    <property type="entry name" value="Sulfatase_CS"/>
</dbReference>
<evidence type="ECO:0000256" key="2">
    <source>
        <dbReference type="ARBA" id="ARBA00022729"/>
    </source>
</evidence>
<dbReference type="OrthoDB" id="96314at2759"/>
<sequence length="632" mass="70472">MKFSIYTLLSCIAAFPLLVTALGRPENFQHYFPRSKTQPNILFFLTDDQDIELGSLEYTKAVVERIQKPGMGFTFENHYATVALCCPSRVALLRGQHAHNTNITHVAAPGGGYDKFRLSGEDNDYLPHWLRKAGYHSEYIGKLMNHYGIPNFNITPKGWDHFDGLLDPYTYIYNTPVFSANGQRPILYEKQQQTDVMRAKAVDRLQKLTANSTQPWFLQVAPVAPHQEFNSSGQFPPVPATRHQNLYPGLKAPRTPNFNPATQKKPSWIGRLPLMSDAQIAFADDTYRRRAQALKGIDELIADCLSTLEASGQLSNTIIIFSSDHGYHTGNHRIPAGKSLPYKEDTHVPFFISGPGIPAGGSTEYPSNHVDIAPTILSLVGLPKSQWPPFLDGRDLSQYWSPSSTHVETDAHEIIQIEYWGAASVEGALTPRPLLGILQNSYKTVRIVGEGYAYLYSHWCTHETELYDTIADPYELSPLDISVNGSEAARIAGRLNGLLLTTKACAQDSCRNPWAFLHPPSPNSNSSLPTITTLSQALSPAHDVLYTSLPPVTFGRCMQYQDAINEAPYAPGFDESSKEAFAREWRGATDNITKFQVDGGFQMVRPSGWWGREYVGLSRMEVRELTDGEVGW</sequence>
<dbReference type="CDD" id="cd16147">
    <property type="entry name" value="G6S"/>
    <property type="match status" value="1"/>
</dbReference>
<evidence type="ECO:0000313" key="7">
    <source>
        <dbReference type="EMBL" id="KAF1980805.1"/>
    </source>
</evidence>
<keyword evidence="8" id="KW-1185">Reference proteome</keyword>
<proteinExistence type="inferred from homology"/>
<protein>
    <submittedName>
        <fullName evidence="7">Alkaline phosphatase-like protein</fullName>
    </submittedName>
</protein>
<evidence type="ECO:0000256" key="3">
    <source>
        <dbReference type="ARBA" id="ARBA00022801"/>
    </source>
</evidence>
<accession>A0A6G1GIM7</accession>
<keyword evidence="3" id="KW-0378">Hydrolase</keyword>
<dbReference type="PANTHER" id="PTHR43108">
    <property type="entry name" value="N-ACETYLGLUCOSAMINE-6-SULFATASE FAMILY MEMBER"/>
    <property type="match status" value="1"/>
</dbReference>
<dbReference type="InterPro" id="IPR017850">
    <property type="entry name" value="Alkaline_phosphatase_core_sf"/>
</dbReference>
<dbReference type="Pfam" id="PF00884">
    <property type="entry name" value="Sulfatase"/>
    <property type="match status" value="1"/>
</dbReference>
<dbReference type="AlphaFoldDB" id="A0A6G1GIM7"/>
<keyword evidence="2 5" id="KW-0732">Signal</keyword>
<feature type="chain" id="PRO_5026237313" evidence="5">
    <location>
        <begin position="24"/>
        <end position="632"/>
    </location>
</feature>
<feature type="domain" description="Sulfatase N-terminal" evidence="6">
    <location>
        <begin position="39"/>
        <end position="381"/>
    </location>
</feature>
<dbReference type="Proteomes" id="UP000800041">
    <property type="component" value="Unassembled WGS sequence"/>
</dbReference>
<dbReference type="GO" id="GO:0005539">
    <property type="term" value="F:glycosaminoglycan binding"/>
    <property type="evidence" value="ECO:0007669"/>
    <property type="project" value="TreeGrafter"/>
</dbReference>
<name>A0A6G1GIM7_9PEZI</name>
<gene>
    <name evidence="7" type="ORF">K402DRAFT_387523</name>
</gene>
<organism evidence="7 8">
    <name type="scientific">Aulographum hederae CBS 113979</name>
    <dbReference type="NCBI Taxonomy" id="1176131"/>
    <lineage>
        <taxon>Eukaryota</taxon>
        <taxon>Fungi</taxon>
        <taxon>Dikarya</taxon>
        <taxon>Ascomycota</taxon>
        <taxon>Pezizomycotina</taxon>
        <taxon>Dothideomycetes</taxon>
        <taxon>Pleosporomycetidae</taxon>
        <taxon>Aulographales</taxon>
        <taxon>Aulographaceae</taxon>
    </lineage>
</organism>
<evidence type="ECO:0000313" key="8">
    <source>
        <dbReference type="Proteomes" id="UP000800041"/>
    </source>
</evidence>
<evidence type="ECO:0000256" key="4">
    <source>
        <dbReference type="ARBA" id="ARBA00023180"/>
    </source>
</evidence>